<gene>
    <name evidence="1" type="ORF">RRF57_008648</name>
</gene>
<sequence length="70" mass="7313">MPVVPGFEETALRTVSAVDTQACAFISTAPVTMWRVPKSVDAWAVMKAITTPEPGPISITKGVGVDGVEP</sequence>
<accession>A0AAN7USG8</accession>
<dbReference type="EMBL" id="JAWHQM010000028">
    <property type="protein sequence ID" value="KAK5632934.1"/>
    <property type="molecule type" value="Genomic_DNA"/>
</dbReference>
<organism evidence="1 2">
    <name type="scientific">Xylaria bambusicola</name>
    <dbReference type="NCBI Taxonomy" id="326684"/>
    <lineage>
        <taxon>Eukaryota</taxon>
        <taxon>Fungi</taxon>
        <taxon>Dikarya</taxon>
        <taxon>Ascomycota</taxon>
        <taxon>Pezizomycotina</taxon>
        <taxon>Sordariomycetes</taxon>
        <taxon>Xylariomycetidae</taxon>
        <taxon>Xylariales</taxon>
        <taxon>Xylariaceae</taxon>
        <taxon>Xylaria</taxon>
    </lineage>
</organism>
<proteinExistence type="predicted"/>
<dbReference type="Proteomes" id="UP001305414">
    <property type="component" value="Unassembled WGS sequence"/>
</dbReference>
<dbReference type="AlphaFoldDB" id="A0AAN7USG8"/>
<evidence type="ECO:0000313" key="1">
    <source>
        <dbReference type="EMBL" id="KAK5632934.1"/>
    </source>
</evidence>
<comment type="caution">
    <text evidence="1">The sequence shown here is derived from an EMBL/GenBank/DDBJ whole genome shotgun (WGS) entry which is preliminary data.</text>
</comment>
<evidence type="ECO:0000313" key="2">
    <source>
        <dbReference type="Proteomes" id="UP001305414"/>
    </source>
</evidence>
<keyword evidence="2" id="KW-1185">Reference proteome</keyword>
<reference evidence="1 2" key="1">
    <citation type="submission" date="2023-10" db="EMBL/GenBank/DDBJ databases">
        <title>Draft genome sequence of Xylaria bambusicola isolate GMP-LS, the root and basal stem rot pathogen of sugarcane in Indonesia.</title>
        <authorList>
            <person name="Selvaraj P."/>
            <person name="Muralishankar V."/>
            <person name="Muruganantham S."/>
            <person name="Sp S."/>
            <person name="Haryani S."/>
            <person name="Lau K.J.X."/>
            <person name="Naqvi N.I."/>
        </authorList>
    </citation>
    <scope>NUCLEOTIDE SEQUENCE [LARGE SCALE GENOMIC DNA]</scope>
    <source>
        <strain evidence="1">GMP-LS</strain>
    </source>
</reference>
<name>A0AAN7USG8_9PEZI</name>
<protein>
    <submittedName>
        <fullName evidence="1">Uncharacterized protein</fullName>
    </submittedName>
</protein>